<dbReference type="PANTHER" id="PTHR11783">
    <property type="entry name" value="SULFOTRANSFERASE SULT"/>
    <property type="match status" value="1"/>
</dbReference>
<evidence type="ECO:0000259" key="4">
    <source>
        <dbReference type="Pfam" id="PF00685"/>
    </source>
</evidence>
<dbReference type="Gene3D" id="3.40.50.300">
    <property type="entry name" value="P-loop containing nucleotide triphosphate hydrolases"/>
    <property type="match status" value="3"/>
</dbReference>
<keyword evidence="2 3" id="KW-0808">Transferase</keyword>
<evidence type="ECO:0000256" key="2">
    <source>
        <dbReference type="ARBA" id="ARBA00022679"/>
    </source>
</evidence>
<dbReference type="InterPro" id="IPR027417">
    <property type="entry name" value="P-loop_NTPase"/>
</dbReference>
<name>A0A6A2X3Y6_HIBSY</name>
<proteinExistence type="inferred from homology"/>
<dbReference type="InterPro" id="IPR000863">
    <property type="entry name" value="Sulfotransferase_dom"/>
</dbReference>
<dbReference type="GO" id="GO:0008146">
    <property type="term" value="F:sulfotransferase activity"/>
    <property type="evidence" value="ECO:0007669"/>
    <property type="project" value="InterPro"/>
</dbReference>
<feature type="domain" description="Sulfotransferase" evidence="4">
    <location>
        <begin position="1"/>
        <end position="158"/>
    </location>
</feature>
<dbReference type="EC" id="2.8.2.-" evidence="3"/>
<comment type="similarity">
    <text evidence="1 3">Belongs to the sulfotransferase 1 family.</text>
</comment>
<dbReference type="AlphaFoldDB" id="A0A6A2X3Y6"/>
<organism evidence="5 6">
    <name type="scientific">Hibiscus syriacus</name>
    <name type="common">Rose of Sharon</name>
    <dbReference type="NCBI Taxonomy" id="106335"/>
    <lineage>
        <taxon>Eukaryota</taxon>
        <taxon>Viridiplantae</taxon>
        <taxon>Streptophyta</taxon>
        <taxon>Embryophyta</taxon>
        <taxon>Tracheophyta</taxon>
        <taxon>Spermatophyta</taxon>
        <taxon>Magnoliopsida</taxon>
        <taxon>eudicotyledons</taxon>
        <taxon>Gunneridae</taxon>
        <taxon>Pentapetalae</taxon>
        <taxon>rosids</taxon>
        <taxon>malvids</taxon>
        <taxon>Malvales</taxon>
        <taxon>Malvaceae</taxon>
        <taxon>Malvoideae</taxon>
        <taxon>Hibiscus</taxon>
    </lineage>
</organism>
<evidence type="ECO:0000313" key="6">
    <source>
        <dbReference type="Proteomes" id="UP000436088"/>
    </source>
</evidence>
<dbReference type="SUPFAM" id="SSF52540">
    <property type="entry name" value="P-loop containing nucleoside triphosphate hydrolases"/>
    <property type="match status" value="1"/>
</dbReference>
<keyword evidence="6" id="KW-1185">Reference proteome</keyword>
<sequence>MLCSFPKTGTTRLISLIFSIVSRTSFDDSTSPLLSKTPHEIVPFMEVDHDHFSTHRDLGIPVLSTHVPYASLPTSITDSGCKIVYICRDPKDTFVSFYHFNVQIQTSQNKDTFVSFYHFNVQIQTSQNTRAQLPDLNEAFELFCEGVSVYGPYWDHVLAEFIRYPFSSEEHRKGVAEKIVKMCSFENLSNLKANKSEKVVADGVQNKMYFRKGKVGDWKNYLTPEMAARFSDGGCSPKFLVVDDGWQDTVNEFRKGEPIIEGTQ</sequence>
<evidence type="ECO:0000313" key="5">
    <source>
        <dbReference type="EMBL" id="KAE8661735.1"/>
    </source>
</evidence>
<evidence type="ECO:0000256" key="1">
    <source>
        <dbReference type="ARBA" id="ARBA00005771"/>
    </source>
</evidence>
<protein>
    <recommendedName>
        <fullName evidence="3">Sulfotransferase</fullName>
        <ecNumber evidence="3">2.8.2.-</ecNumber>
    </recommendedName>
</protein>
<dbReference type="Proteomes" id="UP000436088">
    <property type="component" value="Unassembled WGS sequence"/>
</dbReference>
<dbReference type="EMBL" id="VEPZ02001719">
    <property type="protein sequence ID" value="KAE8661735.1"/>
    <property type="molecule type" value="Genomic_DNA"/>
</dbReference>
<dbReference type="Pfam" id="PF00685">
    <property type="entry name" value="Sulfotransfer_1"/>
    <property type="match status" value="1"/>
</dbReference>
<comment type="caution">
    <text evidence="5">The sequence shown here is derived from an EMBL/GenBank/DDBJ whole genome shotgun (WGS) entry which is preliminary data.</text>
</comment>
<evidence type="ECO:0000256" key="3">
    <source>
        <dbReference type="RuleBase" id="RU361155"/>
    </source>
</evidence>
<accession>A0A6A2X3Y6</accession>
<reference evidence="5" key="1">
    <citation type="submission" date="2019-09" db="EMBL/GenBank/DDBJ databases">
        <title>Draft genome information of white flower Hibiscus syriacus.</title>
        <authorList>
            <person name="Kim Y.-M."/>
        </authorList>
    </citation>
    <scope>NUCLEOTIDE SEQUENCE [LARGE SCALE GENOMIC DNA]</scope>
    <source>
        <strain evidence="5">YM2019G1</strain>
    </source>
</reference>
<gene>
    <name evidence="5" type="ORF">F3Y22_tig00113724pilonHSYRG00117</name>
</gene>